<dbReference type="AlphaFoldDB" id="A0A290HZ83"/>
<accession>A0A290HZ83</accession>
<dbReference type="Proteomes" id="UP000217349">
    <property type="component" value="Chromosome"/>
</dbReference>
<dbReference type="Gene3D" id="3.40.50.720">
    <property type="entry name" value="NAD(P)-binding Rossmann-like Domain"/>
    <property type="match status" value="1"/>
</dbReference>
<dbReference type="InterPro" id="IPR016040">
    <property type="entry name" value="NAD(P)-bd_dom"/>
</dbReference>
<evidence type="ECO:0000313" key="2">
    <source>
        <dbReference type="EMBL" id="ATB70960.1"/>
    </source>
</evidence>
<dbReference type="SUPFAM" id="SSF51735">
    <property type="entry name" value="NAD(P)-binding Rossmann-fold domains"/>
    <property type="match status" value="1"/>
</dbReference>
<dbReference type="Pfam" id="PF16363">
    <property type="entry name" value="GDP_Man_Dehyd"/>
    <property type="match status" value="1"/>
</dbReference>
<gene>
    <name evidence="2" type="ORF">SJPD1_2883</name>
</gene>
<reference evidence="3" key="1">
    <citation type="submission" date="2017-09" db="EMBL/GenBank/DDBJ databases">
        <title>The complete genome of Sulfurospirillum sp. JPD-1.</title>
        <authorList>
            <person name="Goris T."/>
        </authorList>
    </citation>
    <scope>NUCLEOTIDE SEQUENCE [LARGE SCALE GENOMIC DNA]</scope>
    <source>
        <strain evidence="3">JPD-1</strain>
    </source>
</reference>
<evidence type="ECO:0000313" key="3">
    <source>
        <dbReference type="Proteomes" id="UP000217349"/>
    </source>
</evidence>
<dbReference type="EC" id="1.1.1.281" evidence="2"/>
<dbReference type="OrthoDB" id="9802815at2"/>
<dbReference type="EMBL" id="CP023275">
    <property type="protein sequence ID" value="ATB70960.1"/>
    <property type="molecule type" value="Genomic_DNA"/>
</dbReference>
<dbReference type="Gene3D" id="3.90.25.10">
    <property type="entry name" value="UDP-galactose 4-epimerase, domain 1"/>
    <property type="match status" value="1"/>
</dbReference>
<evidence type="ECO:0000259" key="1">
    <source>
        <dbReference type="Pfam" id="PF16363"/>
    </source>
</evidence>
<protein>
    <submittedName>
        <fullName evidence="2">GDP-6-deoxy-D-mannose reductase</fullName>
        <ecNumber evidence="2">1.1.1.281</ecNumber>
    </submittedName>
</protein>
<dbReference type="RefSeq" id="WP_096047738.1">
    <property type="nucleotide sequence ID" value="NZ_CP023275.1"/>
</dbReference>
<dbReference type="GO" id="GO:0033705">
    <property type="term" value="F:GDP-4-dehydro-6-deoxy-D-mannose reductase activity"/>
    <property type="evidence" value="ECO:0007669"/>
    <property type="project" value="UniProtKB-EC"/>
</dbReference>
<feature type="domain" description="NAD(P)-binding" evidence="1">
    <location>
        <begin position="7"/>
        <end position="119"/>
    </location>
</feature>
<proteinExistence type="predicted"/>
<dbReference type="InterPro" id="IPR036291">
    <property type="entry name" value="NAD(P)-bd_dom_sf"/>
</dbReference>
<dbReference type="KEGG" id="sulj:SJPD1_2883"/>
<name>A0A290HZ83_9BACT</name>
<keyword evidence="2" id="KW-0560">Oxidoreductase</keyword>
<sequence length="122" mass="14053">MPDPIIKKHYKEKQRSIELGNLHVSREFNDIRDVVSWYIGLLESSTKSTIVNLCSGKTVSLLEIIELMNDIAGYAINVKINPSFVRENEIKTLFGSVQKLCDLLHIREHIAIKNTLEMMFKH</sequence>
<organism evidence="2 3">
    <name type="scientific">Sulfurospirillum diekertiae</name>
    <dbReference type="NCBI Taxonomy" id="1854492"/>
    <lineage>
        <taxon>Bacteria</taxon>
        <taxon>Pseudomonadati</taxon>
        <taxon>Campylobacterota</taxon>
        <taxon>Epsilonproteobacteria</taxon>
        <taxon>Campylobacterales</taxon>
        <taxon>Sulfurospirillaceae</taxon>
        <taxon>Sulfurospirillum</taxon>
    </lineage>
</organism>